<evidence type="ECO:0000256" key="5">
    <source>
        <dbReference type="ARBA" id="ARBA00022679"/>
    </source>
</evidence>
<evidence type="ECO:0000256" key="8">
    <source>
        <dbReference type="ARBA" id="ARBA00049348"/>
    </source>
</evidence>
<dbReference type="GO" id="GO:0003908">
    <property type="term" value="F:methylated-DNA-[protein]-cysteine S-methyltransferase activity"/>
    <property type="evidence" value="ECO:0007669"/>
    <property type="project" value="UniProtKB-EC"/>
</dbReference>
<reference evidence="10 11" key="1">
    <citation type="journal article" date="2011" name="J. Bacteriol.">
        <title>Genome sequence of 'Pedosphaera parvula' Ellin514, an aerobic Verrucomicrobial isolate from pasture soil.</title>
        <authorList>
            <person name="Kant R."/>
            <person name="van Passel M.W."/>
            <person name="Sangwan P."/>
            <person name="Palva A."/>
            <person name="Lucas S."/>
            <person name="Copeland A."/>
            <person name="Lapidus A."/>
            <person name="Glavina Del Rio T."/>
            <person name="Dalin E."/>
            <person name="Tice H."/>
            <person name="Bruce D."/>
            <person name="Goodwin L."/>
            <person name="Pitluck S."/>
            <person name="Chertkov O."/>
            <person name="Larimer F.W."/>
            <person name="Land M.L."/>
            <person name="Hauser L."/>
            <person name="Brettin T.S."/>
            <person name="Detter J.C."/>
            <person name="Han S."/>
            <person name="de Vos W.M."/>
            <person name="Janssen P.H."/>
            <person name="Smidt H."/>
        </authorList>
    </citation>
    <scope>NUCLEOTIDE SEQUENCE [LARGE SCALE GENOMIC DNA]</scope>
    <source>
        <strain evidence="10 11">Ellin514</strain>
    </source>
</reference>
<dbReference type="Proteomes" id="UP000003688">
    <property type="component" value="Unassembled WGS sequence"/>
</dbReference>
<evidence type="ECO:0000313" key="10">
    <source>
        <dbReference type="EMBL" id="EEF59849.1"/>
    </source>
</evidence>
<dbReference type="InterPro" id="IPR014048">
    <property type="entry name" value="MethylDNA_cys_MeTrfase_DNA-bd"/>
</dbReference>
<dbReference type="InterPro" id="IPR001497">
    <property type="entry name" value="MethylDNA_cys_MeTrfase_AS"/>
</dbReference>
<gene>
    <name evidence="10" type="ORF">Cflav_PD2856</name>
</gene>
<dbReference type="EC" id="2.1.1.63" evidence="3"/>
<dbReference type="STRING" id="320771.Cflav_PD2856"/>
<keyword evidence="7" id="KW-0234">DNA repair</keyword>
<keyword evidence="5 10" id="KW-0808">Transferase</keyword>
<evidence type="ECO:0000256" key="3">
    <source>
        <dbReference type="ARBA" id="ARBA00011918"/>
    </source>
</evidence>
<evidence type="ECO:0000256" key="2">
    <source>
        <dbReference type="ARBA" id="ARBA00008711"/>
    </source>
</evidence>
<organism evidence="10 11">
    <name type="scientific">Pedosphaera parvula (strain Ellin514)</name>
    <dbReference type="NCBI Taxonomy" id="320771"/>
    <lineage>
        <taxon>Bacteria</taxon>
        <taxon>Pseudomonadati</taxon>
        <taxon>Verrucomicrobiota</taxon>
        <taxon>Pedosphaerae</taxon>
        <taxon>Pedosphaerales</taxon>
        <taxon>Pedosphaeraceae</taxon>
        <taxon>Pedosphaera</taxon>
    </lineage>
</organism>
<comment type="caution">
    <text evidence="10">The sequence shown here is derived from an EMBL/GenBank/DDBJ whole genome shotgun (WGS) entry which is preliminary data.</text>
</comment>
<keyword evidence="11" id="KW-1185">Reference proteome</keyword>
<comment type="catalytic activity">
    <reaction evidence="8">
        <text>a 6-O-methyl-2'-deoxyguanosine in DNA + L-cysteinyl-[protein] = S-methyl-L-cysteinyl-[protein] + a 2'-deoxyguanosine in DNA</text>
        <dbReference type="Rhea" id="RHEA:24000"/>
        <dbReference type="Rhea" id="RHEA-COMP:10131"/>
        <dbReference type="Rhea" id="RHEA-COMP:10132"/>
        <dbReference type="Rhea" id="RHEA-COMP:11367"/>
        <dbReference type="Rhea" id="RHEA-COMP:11368"/>
        <dbReference type="ChEBI" id="CHEBI:29950"/>
        <dbReference type="ChEBI" id="CHEBI:82612"/>
        <dbReference type="ChEBI" id="CHEBI:85445"/>
        <dbReference type="ChEBI" id="CHEBI:85448"/>
        <dbReference type="EC" id="2.1.1.63"/>
    </reaction>
</comment>
<dbReference type="EMBL" id="ABOX02000023">
    <property type="protein sequence ID" value="EEF59849.1"/>
    <property type="molecule type" value="Genomic_DNA"/>
</dbReference>
<evidence type="ECO:0000256" key="1">
    <source>
        <dbReference type="ARBA" id="ARBA00001286"/>
    </source>
</evidence>
<dbReference type="Pfam" id="PF01035">
    <property type="entry name" value="DNA_binding_1"/>
    <property type="match status" value="1"/>
</dbReference>
<dbReference type="InterPro" id="IPR036217">
    <property type="entry name" value="MethylDNA_cys_MeTrfase_DNAb"/>
</dbReference>
<sequence>MESLVIHTEDGDFVATYSEQGLARLNFPETSREQFVSEAASAVRVSEWHDITAKALKEVLHGRVPEKLPPMDLAVGTEFQQSVWQAMRQIKTGQTRSYGEIAAIIGRPKAVRAVGGACGANPIPVLIPCHRVLAAHHRIGGFSGGMDWKRRLLGRERAQYFQ</sequence>
<protein>
    <recommendedName>
        <fullName evidence="3">methylated-DNA--[protein]-cysteine S-methyltransferase</fullName>
        <ecNumber evidence="3">2.1.1.63</ecNumber>
    </recommendedName>
</protein>
<dbReference type="GO" id="GO:0032259">
    <property type="term" value="P:methylation"/>
    <property type="evidence" value="ECO:0007669"/>
    <property type="project" value="UniProtKB-KW"/>
</dbReference>
<comment type="similarity">
    <text evidence="2">Belongs to the MGMT family.</text>
</comment>
<dbReference type="PANTHER" id="PTHR10815:SF13">
    <property type="entry name" value="METHYLATED-DNA--PROTEIN-CYSTEINE METHYLTRANSFERASE"/>
    <property type="match status" value="1"/>
</dbReference>
<dbReference type="NCBIfam" id="TIGR00589">
    <property type="entry name" value="ogt"/>
    <property type="match status" value="1"/>
</dbReference>
<dbReference type="FunFam" id="1.10.10.10:FF:000214">
    <property type="entry name" value="Methylated-DNA--protein-cysteine methyltransferase"/>
    <property type="match status" value="1"/>
</dbReference>
<keyword evidence="6" id="KW-0227">DNA damage</keyword>
<evidence type="ECO:0000256" key="6">
    <source>
        <dbReference type="ARBA" id="ARBA00022763"/>
    </source>
</evidence>
<dbReference type="GO" id="GO:0006281">
    <property type="term" value="P:DNA repair"/>
    <property type="evidence" value="ECO:0007669"/>
    <property type="project" value="UniProtKB-KW"/>
</dbReference>
<evidence type="ECO:0000259" key="9">
    <source>
        <dbReference type="Pfam" id="PF01035"/>
    </source>
</evidence>
<proteinExistence type="inferred from homology"/>
<dbReference type="OrthoDB" id="9783680at2"/>
<dbReference type="InterPro" id="IPR036388">
    <property type="entry name" value="WH-like_DNA-bd_sf"/>
</dbReference>
<dbReference type="AlphaFoldDB" id="B9XK26"/>
<dbReference type="Gene3D" id="1.10.10.10">
    <property type="entry name" value="Winged helix-like DNA-binding domain superfamily/Winged helix DNA-binding domain"/>
    <property type="match status" value="1"/>
</dbReference>
<feature type="domain" description="Methylated-DNA-[protein]-cysteine S-methyltransferase DNA binding" evidence="9">
    <location>
        <begin position="78"/>
        <end position="157"/>
    </location>
</feature>
<dbReference type="CDD" id="cd06445">
    <property type="entry name" value="ATase"/>
    <property type="match status" value="1"/>
</dbReference>
<accession>B9XK26</accession>
<dbReference type="RefSeq" id="WP_007416169.1">
    <property type="nucleotide sequence ID" value="NZ_ABOX02000023.1"/>
</dbReference>
<evidence type="ECO:0000313" key="11">
    <source>
        <dbReference type="Proteomes" id="UP000003688"/>
    </source>
</evidence>
<dbReference type="PANTHER" id="PTHR10815">
    <property type="entry name" value="METHYLATED-DNA--PROTEIN-CYSTEINE METHYLTRANSFERASE"/>
    <property type="match status" value="1"/>
</dbReference>
<dbReference type="PROSITE" id="PS00374">
    <property type="entry name" value="MGMT"/>
    <property type="match status" value="1"/>
</dbReference>
<dbReference type="SUPFAM" id="SSF46767">
    <property type="entry name" value="Methylated DNA-protein cysteine methyltransferase, C-terminal domain"/>
    <property type="match status" value="1"/>
</dbReference>
<name>B9XK26_PEDPL</name>
<evidence type="ECO:0000256" key="4">
    <source>
        <dbReference type="ARBA" id="ARBA00022603"/>
    </source>
</evidence>
<keyword evidence="4 10" id="KW-0489">Methyltransferase</keyword>
<comment type="catalytic activity">
    <reaction evidence="1">
        <text>a 4-O-methyl-thymidine in DNA + L-cysteinyl-[protein] = a thymidine in DNA + S-methyl-L-cysteinyl-[protein]</text>
        <dbReference type="Rhea" id="RHEA:53428"/>
        <dbReference type="Rhea" id="RHEA-COMP:10131"/>
        <dbReference type="Rhea" id="RHEA-COMP:10132"/>
        <dbReference type="Rhea" id="RHEA-COMP:13555"/>
        <dbReference type="Rhea" id="RHEA-COMP:13556"/>
        <dbReference type="ChEBI" id="CHEBI:29950"/>
        <dbReference type="ChEBI" id="CHEBI:82612"/>
        <dbReference type="ChEBI" id="CHEBI:137386"/>
        <dbReference type="ChEBI" id="CHEBI:137387"/>
        <dbReference type="EC" id="2.1.1.63"/>
    </reaction>
</comment>
<evidence type="ECO:0000256" key="7">
    <source>
        <dbReference type="ARBA" id="ARBA00023204"/>
    </source>
</evidence>